<proteinExistence type="predicted"/>
<reference evidence="2 3" key="1">
    <citation type="journal article" date="2012" name="J. Bacteriol.">
        <title>Genome sequence of Thalassospira xiamenensis type strain M-5.</title>
        <authorList>
            <person name="Lai Q."/>
            <person name="Shao Z."/>
        </authorList>
    </citation>
    <scope>NUCLEOTIDE SEQUENCE [LARGE SCALE GENOMIC DNA]</scope>
    <source>
        <strain evidence="2 3">M-5</strain>
    </source>
</reference>
<evidence type="ECO:0008006" key="4">
    <source>
        <dbReference type="Google" id="ProtNLM"/>
    </source>
</evidence>
<dbReference type="AlphaFoldDB" id="A0AB72UCC6"/>
<keyword evidence="1" id="KW-0472">Membrane</keyword>
<gene>
    <name evidence="2" type="ORF">TH3_08295</name>
</gene>
<dbReference type="KEGG" id="txi:TH3_08295"/>
<evidence type="ECO:0000313" key="2">
    <source>
        <dbReference type="EMBL" id="AJD51777.1"/>
    </source>
</evidence>
<dbReference type="Proteomes" id="UP000007127">
    <property type="component" value="Chromosome"/>
</dbReference>
<evidence type="ECO:0000256" key="1">
    <source>
        <dbReference type="SAM" id="Phobius"/>
    </source>
</evidence>
<organism evidence="2 3">
    <name type="scientific">Thalassospira xiamenensis M-5 = DSM 17429</name>
    <dbReference type="NCBI Taxonomy" id="1123366"/>
    <lineage>
        <taxon>Bacteria</taxon>
        <taxon>Pseudomonadati</taxon>
        <taxon>Pseudomonadota</taxon>
        <taxon>Alphaproteobacteria</taxon>
        <taxon>Rhodospirillales</taxon>
        <taxon>Thalassospiraceae</taxon>
        <taxon>Thalassospira</taxon>
    </lineage>
</organism>
<dbReference type="RefSeq" id="WP_007090042.1">
    <property type="nucleotide sequence ID" value="NZ_CP004388.1"/>
</dbReference>
<protein>
    <recommendedName>
        <fullName evidence="4">DUF4760 domain-containing protein</fullName>
    </recommendedName>
</protein>
<keyword evidence="1" id="KW-0812">Transmembrane</keyword>
<accession>A0AB72UCC6</accession>
<feature type="transmembrane region" description="Helical" evidence="1">
    <location>
        <begin position="16"/>
        <end position="36"/>
    </location>
</feature>
<name>A0AB72UCC6_9PROT</name>
<sequence>MKDVDKHKNESSTTNLLVLFGFVLGMFAGGAAYSILEYSDKIDYPMVASTIVIAIFTAVLCALQWKHSQHQKIVSRANYSVSLHEKRVETFHAARQYLIYVRFGITTDKEVRNEAQRLISTADFIFPSSASEYLKELARKCEDYELTNLRFDRYVSRPYRSETIENTINDCIQRLDSLDAWFKEHGTVEALREALGKYLTLPSSI</sequence>
<feature type="transmembrane region" description="Helical" evidence="1">
    <location>
        <begin position="42"/>
        <end position="63"/>
    </location>
</feature>
<keyword evidence="1" id="KW-1133">Transmembrane helix</keyword>
<dbReference type="GeneID" id="31927335"/>
<evidence type="ECO:0000313" key="3">
    <source>
        <dbReference type="Proteomes" id="UP000007127"/>
    </source>
</evidence>
<dbReference type="EMBL" id="CP004388">
    <property type="protein sequence ID" value="AJD51777.1"/>
    <property type="molecule type" value="Genomic_DNA"/>
</dbReference>